<dbReference type="PROSITE" id="PS50165">
    <property type="entry name" value="UVRC"/>
    <property type="match status" value="1"/>
</dbReference>
<dbReference type="Pfam" id="PF08459">
    <property type="entry name" value="UvrC_RNaseH_dom"/>
    <property type="match status" value="1"/>
</dbReference>
<evidence type="ECO:0000259" key="9">
    <source>
        <dbReference type="PROSITE" id="PS50164"/>
    </source>
</evidence>
<evidence type="ECO:0000256" key="3">
    <source>
        <dbReference type="ARBA" id="ARBA00022769"/>
    </source>
</evidence>
<evidence type="ECO:0000256" key="7">
    <source>
        <dbReference type="HAMAP-Rule" id="MF_00203"/>
    </source>
</evidence>
<dbReference type="Gene3D" id="3.30.420.340">
    <property type="entry name" value="UvrC, RNAse H endonuclease domain"/>
    <property type="match status" value="1"/>
</dbReference>
<evidence type="ECO:0000256" key="6">
    <source>
        <dbReference type="ARBA" id="ARBA00023236"/>
    </source>
</evidence>
<comment type="subcellular location">
    <subcellularLocation>
        <location evidence="7">Cytoplasm</location>
    </subcellularLocation>
</comment>
<dbReference type="CDD" id="cd10434">
    <property type="entry name" value="GIY-YIG_UvrC_Cho"/>
    <property type="match status" value="1"/>
</dbReference>
<dbReference type="GO" id="GO:0003677">
    <property type="term" value="F:DNA binding"/>
    <property type="evidence" value="ECO:0007669"/>
    <property type="project" value="UniProtKB-UniRule"/>
</dbReference>
<evidence type="ECO:0000256" key="2">
    <source>
        <dbReference type="ARBA" id="ARBA00022763"/>
    </source>
</evidence>
<dbReference type="Pfam" id="PF01541">
    <property type="entry name" value="GIY-YIG"/>
    <property type="match status" value="1"/>
</dbReference>
<reference evidence="11 12" key="1">
    <citation type="submission" date="2016-12" db="EMBL/GenBank/DDBJ databases">
        <authorList>
            <person name="Song W.-J."/>
            <person name="Kurnit D.M."/>
        </authorList>
    </citation>
    <scope>NUCLEOTIDE SEQUENCE [LARGE SCALE GENOMIC DNA]</scope>
    <source>
        <strain evidence="11 12">DSM 11393</strain>
    </source>
</reference>
<sequence>MQTPDFQSIPTTPGIYIFQDIKERPIYVGKAKILRNRVSSYFRNEKDLTPKTRAMLSHAHALNFISTTSEKEALLLEASLIKKHRPRYNILLKDDKDHILFRFFLNHPYPRLEILRRPQMLGHKKSQALLFGPYSNSGAARETWRSIHKAYPLRRCTDKAMKNRVRPCLYHYLGQCLAPCVLDVEKETYTKLVKEVSMLLSGRSAELIKTLKHDMLNASELLDFEKAACLRDRIKNLEHTVEQQAVVFPDGGDLDVVGFAERSYGLALCILFIRQGALIDNRTFTWQGLSLEEAPTILPSVLLQYYQNAALIPPRILLPWALNNDDEANFTDNNIPEQCDENKLKTPKTENILAELLSSLRNGNVKISVAKEANKDAENRLIELAVTNARQALISAEKNPENIPMHQLLAEKLHLKRPVYRIEAVDISHTGGTNVRAGMVVFEDGKALKSAYRSYIIDNNTEQNLSDDYASLSQWAKRRVESGPPWADLVLIDGGKGQLAAVVHAFKQAGLSIGNKESDDFAVISIAKARTEEGRTDRRAGNISDRIFMPERSNPINFKAGSSELLFLQLVRDSVHDFVIGQHRKARSKTALQAELLRLPGIGEKTARLLLTHFGSTKEILLAKEEGLAEIAGLGKQKAKQIWSLLNSKN</sequence>
<dbReference type="InterPro" id="IPR036876">
    <property type="entry name" value="UVR_dom_sf"/>
</dbReference>
<evidence type="ECO:0000256" key="4">
    <source>
        <dbReference type="ARBA" id="ARBA00022881"/>
    </source>
</evidence>
<dbReference type="InterPro" id="IPR047296">
    <property type="entry name" value="GIY-YIG_UvrC_Cho"/>
</dbReference>
<dbReference type="Gene3D" id="3.40.1440.10">
    <property type="entry name" value="GIY-YIG endonuclease"/>
    <property type="match status" value="1"/>
</dbReference>
<dbReference type="PANTHER" id="PTHR30562:SF1">
    <property type="entry name" value="UVRABC SYSTEM PROTEIN C"/>
    <property type="match status" value="1"/>
</dbReference>
<keyword evidence="3 7" id="KW-0228">DNA excision</keyword>
<keyword evidence="5 7" id="KW-0234">DNA repair</keyword>
<name>A0A1M7TIQ6_9BACT</name>
<evidence type="ECO:0000313" key="12">
    <source>
        <dbReference type="Proteomes" id="UP000186469"/>
    </source>
</evidence>
<dbReference type="SMART" id="SM00278">
    <property type="entry name" value="HhH1"/>
    <property type="match status" value="2"/>
</dbReference>
<dbReference type="GO" id="GO:0005737">
    <property type="term" value="C:cytoplasm"/>
    <property type="evidence" value="ECO:0007669"/>
    <property type="project" value="UniProtKB-SubCell"/>
</dbReference>
<organism evidence="11 12">
    <name type="scientific">Desulfovibrio litoralis DSM 11393</name>
    <dbReference type="NCBI Taxonomy" id="1121455"/>
    <lineage>
        <taxon>Bacteria</taxon>
        <taxon>Pseudomonadati</taxon>
        <taxon>Thermodesulfobacteriota</taxon>
        <taxon>Desulfovibrionia</taxon>
        <taxon>Desulfovibrionales</taxon>
        <taxon>Desulfovibrionaceae</taxon>
        <taxon>Desulfovibrio</taxon>
    </lineage>
</organism>
<dbReference type="InterPro" id="IPR050066">
    <property type="entry name" value="UvrABC_protein_C"/>
</dbReference>
<comment type="function">
    <text evidence="7">The UvrABC repair system catalyzes the recognition and processing of DNA lesions. UvrC both incises the 5' and 3' sides of the lesion. The N-terminal half is responsible for the 3' incision and the C-terminal half is responsible for the 5' incision.</text>
</comment>
<keyword evidence="2 7" id="KW-0227">DNA damage</keyword>
<keyword evidence="12" id="KW-1185">Reference proteome</keyword>
<evidence type="ECO:0000259" key="8">
    <source>
        <dbReference type="PROSITE" id="PS50151"/>
    </source>
</evidence>
<evidence type="ECO:0000313" key="11">
    <source>
        <dbReference type="EMBL" id="SHN70632.1"/>
    </source>
</evidence>
<evidence type="ECO:0000256" key="1">
    <source>
        <dbReference type="ARBA" id="ARBA00022490"/>
    </source>
</evidence>
<dbReference type="GO" id="GO:0009381">
    <property type="term" value="F:excinuclease ABC activity"/>
    <property type="evidence" value="ECO:0007669"/>
    <property type="project" value="UniProtKB-UniRule"/>
</dbReference>
<dbReference type="SUPFAM" id="SSF47781">
    <property type="entry name" value="RuvA domain 2-like"/>
    <property type="match status" value="1"/>
</dbReference>
<gene>
    <name evidence="7" type="primary">uvrC</name>
    <name evidence="11" type="ORF">SAMN02745728_02066</name>
</gene>
<feature type="domain" description="GIY-YIG" evidence="9">
    <location>
        <begin position="11"/>
        <end position="90"/>
    </location>
</feature>
<keyword evidence="1 7" id="KW-0963">Cytoplasm</keyword>
<dbReference type="FunFam" id="3.40.1440.10:FF:000001">
    <property type="entry name" value="UvrABC system protein C"/>
    <property type="match status" value="1"/>
</dbReference>
<dbReference type="GO" id="GO:0006289">
    <property type="term" value="P:nucleotide-excision repair"/>
    <property type="evidence" value="ECO:0007669"/>
    <property type="project" value="UniProtKB-UniRule"/>
</dbReference>
<accession>A0A1M7TIQ6</accession>
<dbReference type="SUPFAM" id="SSF82771">
    <property type="entry name" value="GIY-YIG endonuclease"/>
    <property type="match status" value="1"/>
</dbReference>
<dbReference type="InterPro" id="IPR038476">
    <property type="entry name" value="UvrC_RNase_H_dom_sf"/>
</dbReference>
<dbReference type="Proteomes" id="UP000186469">
    <property type="component" value="Unassembled WGS sequence"/>
</dbReference>
<dbReference type="InterPro" id="IPR010994">
    <property type="entry name" value="RuvA_2-like"/>
</dbReference>
<dbReference type="OrthoDB" id="9804933at2"/>
<dbReference type="STRING" id="1121455.SAMN02745728_02066"/>
<dbReference type="InterPro" id="IPR004791">
    <property type="entry name" value="UvrC"/>
</dbReference>
<dbReference type="HAMAP" id="MF_00203">
    <property type="entry name" value="UvrC"/>
    <property type="match status" value="1"/>
</dbReference>
<evidence type="ECO:0000259" key="10">
    <source>
        <dbReference type="PROSITE" id="PS50165"/>
    </source>
</evidence>
<comment type="similarity">
    <text evidence="7">Belongs to the UvrC family.</text>
</comment>
<dbReference type="SMART" id="SM00465">
    <property type="entry name" value="GIYc"/>
    <property type="match status" value="1"/>
</dbReference>
<keyword evidence="4 7" id="KW-0267">Excision nuclease</keyword>
<dbReference type="InterPro" id="IPR001943">
    <property type="entry name" value="UVR_dom"/>
</dbReference>
<dbReference type="InterPro" id="IPR000305">
    <property type="entry name" value="GIY-YIG_endonuc"/>
</dbReference>
<comment type="subunit">
    <text evidence="7">Interacts with UvrB in an incision complex.</text>
</comment>
<proteinExistence type="inferred from homology"/>
<dbReference type="EMBL" id="FRDI01000013">
    <property type="protein sequence ID" value="SHN70632.1"/>
    <property type="molecule type" value="Genomic_DNA"/>
</dbReference>
<dbReference type="GO" id="GO:0009432">
    <property type="term" value="P:SOS response"/>
    <property type="evidence" value="ECO:0007669"/>
    <property type="project" value="UniProtKB-UniRule"/>
</dbReference>
<dbReference type="SUPFAM" id="SSF46600">
    <property type="entry name" value="C-terminal UvrC-binding domain of UvrB"/>
    <property type="match status" value="1"/>
</dbReference>
<dbReference type="InterPro" id="IPR001162">
    <property type="entry name" value="UvrC_RNase_H_dom"/>
</dbReference>
<dbReference type="RefSeq" id="WP_072697744.1">
    <property type="nucleotide sequence ID" value="NZ_FRDI01000013.1"/>
</dbReference>
<dbReference type="InterPro" id="IPR003583">
    <property type="entry name" value="Hlx-hairpin-Hlx_DNA-bd_motif"/>
</dbReference>
<dbReference type="Gene3D" id="1.10.150.20">
    <property type="entry name" value="5' to 3' exonuclease, C-terminal subdomain"/>
    <property type="match status" value="1"/>
</dbReference>
<dbReference type="NCBIfam" id="TIGR00194">
    <property type="entry name" value="uvrC"/>
    <property type="match status" value="1"/>
</dbReference>
<protein>
    <recommendedName>
        <fullName evidence="7">UvrABC system protein C</fullName>
        <shortName evidence="7">Protein UvrC</shortName>
    </recommendedName>
    <alternativeName>
        <fullName evidence="7">Excinuclease ABC subunit C</fullName>
    </alternativeName>
</protein>
<dbReference type="Pfam" id="PF02151">
    <property type="entry name" value="UVR"/>
    <property type="match status" value="1"/>
</dbReference>
<dbReference type="InterPro" id="IPR035901">
    <property type="entry name" value="GIY-YIG_endonuc_sf"/>
</dbReference>
<dbReference type="PROSITE" id="PS50164">
    <property type="entry name" value="GIY_YIG"/>
    <property type="match status" value="1"/>
</dbReference>
<dbReference type="PROSITE" id="PS50151">
    <property type="entry name" value="UVR"/>
    <property type="match status" value="1"/>
</dbReference>
<dbReference type="Pfam" id="PF14520">
    <property type="entry name" value="HHH_5"/>
    <property type="match status" value="1"/>
</dbReference>
<dbReference type="AlphaFoldDB" id="A0A1M7TIQ6"/>
<feature type="domain" description="UvrC family homology region profile" evidence="10">
    <location>
        <begin position="256"/>
        <end position="506"/>
    </location>
</feature>
<dbReference type="PANTHER" id="PTHR30562">
    <property type="entry name" value="UVRC/OXIDOREDUCTASE"/>
    <property type="match status" value="1"/>
</dbReference>
<dbReference type="Gene3D" id="4.10.860.10">
    <property type="entry name" value="UVR domain"/>
    <property type="match status" value="1"/>
</dbReference>
<feature type="domain" description="UVR" evidence="8">
    <location>
        <begin position="205"/>
        <end position="240"/>
    </location>
</feature>
<dbReference type="GO" id="GO:0009380">
    <property type="term" value="C:excinuclease repair complex"/>
    <property type="evidence" value="ECO:0007669"/>
    <property type="project" value="InterPro"/>
</dbReference>
<dbReference type="Pfam" id="PF22920">
    <property type="entry name" value="UvrC_RNaseH"/>
    <property type="match status" value="1"/>
</dbReference>
<evidence type="ECO:0000256" key="5">
    <source>
        <dbReference type="ARBA" id="ARBA00023204"/>
    </source>
</evidence>
<keyword evidence="6 7" id="KW-0742">SOS response</keyword>